<accession>A0ABV6FJM3</accession>
<dbReference type="InterPro" id="IPR036025">
    <property type="entry name" value="RtcB-like_sf"/>
</dbReference>
<protein>
    <recommendedName>
        <fullName evidence="2">3'-phosphate/5'-hydroxy nucleic acid ligase</fullName>
        <ecNumber evidence="2">6.5.1.8</ecNumber>
    </recommendedName>
</protein>
<evidence type="ECO:0000256" key="1">
    <source>
        <dbReference type="ARBA" id="ARBA00001936"/>
    </source>
</evidence>
<name>A0ABV6FJM3_9BURK</name>
<evidence type="ECO:0000256" key="3">
    <source>
        <dbReference type="ARBA" id="ARBA00022598"/>
    </source>
</evidence>
<dbReference type="PANTHER" id="PTHR43749">
    <property type="entry name" value="RNA-SPLICING LIGASE RTCB"/>
    <property type="match status" value="1"/>
</dbReference>
<evidence type="ECO:0000256" key="7">
    <source>
        <dbReference type="ARBA" id="ARBA00023134"/>
    </source>
</evidence>
<evidence type="ECO:0000313" key="10">
    <source>
        <dbReference type="EMBL" id="MFC0253517.1"/>
    </source>
</evidence>
<dbReference type="PANTHER" id="PTHR43749:SF2">
    <property type="entry name" value="RNA-SPLICING LIGASE RTCB"/>
    <property type="match status" value="1"/>
</dbReference>
<evidence type="ECO:0000256" key="6">
    <source>
        <dbReference type="ARBA" id="ARBA00022800"/>
    </source>
</evidence>
<dbReference type="Proteomes" id="UP001589773">
    <property type="component" value="Unassembled WGS sequence"/>
</dbReference>
<evidence type="ECO:0000256" key="8">
    <source>
        <dbReference type="ARBA" id="ARBA00023211"/>
    </source>
</evidence>
<dbReference type="SUPFAM" id="SSF103365">
    <property type="entry name" value="Hypothetical protein PH1602"/>
    <property type="match status" value="1"/>
</dbReference>
<proteinExistence type="predicted"/>
<dbReference type="InterPro" id="IPR052915">
    <property type="entry name" value="RtcB-like"/>
</dbReference>
<dbReference type="EC" id="6.5.1.8" evidence="2"/>
<evidence type="ECO:0000256" key="2">
    <source>
        <dbReference type="ARBA" id="ARBA00012726"/>
    </source>
</evidence>
<evidence type="ECO:0000313" key="11">
    <source>
        <dbReference type="Proteomes" id="UP001589773"/>
    </source>
</evidence>
<keyword evidence="7" id="KW-0342">GTP-binding</keyword>
<dbReference type="RefSeq" id="WP_379680609.1">
    <property type="nucleotide sequence ID" value="NZ_JBHLWP010000014.1"/>
</dbReference>
<dbReference type="Pfam" id="PF01139">
    <property type="entry name" value="RtcB"/>
    <property type="match status" value="1"/>
</dbReference>
<dbReference type="EMBL" id="JBHLWP010000014">
    <property type="protein sequence ID" value="MFC0253517.1"/>
    <property type="molecule type" value="Genomic_DNA"/>
</dbReference>
<gene>
    <name evidence="10" type="ORF">ACFFJK_16580</name>
</gene>
<reference evidence="10 11" key="1">
    <citation type="submission" date="2024-09" db="EMBL/GenBank/DDBJ databases">
        <authorList>
            <person name="Sun Q."/>
            <person name="Mori K."/>
        </authorList>
    </citation>
    <scope>NUCLEOTIDE SEQUENCE [LARGE SCALE GENOMIC DNA]</scope>
    <source>
        <strain evidence="10 11">CCM 7792</strain>
    </source>
</reference>
<comment type="cofactor">
    <cofactor evidence="1">
        <name>Mn(2+)</name>
        <dbReference type="ChEBI" id="CHEBI:29035"/>
    </cofactor>
</comment>
<organism evidence="10 11">
    <name type="scientific">Massilia consociata</name>
    <dbReference type="NCBI Taxonomy" id="760117"/>
    <lineage>
        <taxon>Bacteria</taxon>
        <taxon>Pseudomonadati</taxon>
        <taxon>Pseudomonadota</taxon>
        <taxon>Betaproteobacteria</taxon>
        <taxon>Burkholderiales</taxon>
        <taxon>Oxalobacteraceae</taxon>
        <taxon>Telluria group</taxon>
        <taxon>Massilia</taxon>
    </lineage>
</organism>
<comment type="caution">
    <text evidence="10">The sequence shown here is derived from an EMBL/GenBank/DDBJ whole genome shotgun (WGS) entry which is preliminary data.</text>
</comment>
<dbReference type="InterPro" id="IPR001233">
    <property type="entry name" value="RtcB"/>
</dbReference>
<keyword evidence="8" id="KW-0464">Manganese</keyword>
<sequence>MKQHDTELDIELLSPPGGKPVKMWTQGVPVEAEAKEQLEKLAQLPFVFHHVAVMPDVHVGKGSTIGSVIPTLGAVIPAAVGVDIGCGMMAAKTTLRAGDLPDNLGKLRSAIEQAVPHGMSPKIRNNKASRDIGSWNNAPPTVDAGWARLKDEFDAICRKYPKLRGSNHYKHLGTLGSGNHFVEVCLDEEGFVWLMLHSGSRGVGNAIGTHFIELARQDMRRHMVNLPDQDLAYLKEGTQHYDDYVEAVGWAQKFARINREVMMQNVIHAVRGVIPKPFETHVEAVNCHHNYVQKERHFGKDVLLTRKGAVSAREGELGIIPGSMGAKSFIVRGKGNPESFNSCSHGAGRVMSRTEAKRRFTRADAERATMGVECRKDEGVIDEIPMAYKDIDAVMHAQRDLVEVVHTLKQVVCVKG</sequence>
<dbReference type="Gene3D" id="3.90.1860.10">
    <property type="entry name" value="tRNA-splicing ligase RtcB"/>
    <property type="match status" value="1"/>
</dbReference>
<dbReference type="GO" id="GO:0170057">
    <property type="term" value="F:RNA ligase (GTP) activity"/>
    <property type="evidence" value="ECO:0007669"/>
    <property type="project" value="UniProtKB-EC"/>
</dbReference>
<evidence type="ECO:0000256" key="5">
    <source>
        <dbReference type="ARBA" id="ARBA00022741"/>
    </source>
</evidence>
<keyword evidence="4" id="KW-0479">Metal-binding</keyword>
<keyword evidence="6" id="KW-0692">RNA repair</keyword>
<keyword evidence="5" id="KW-0547">Nucleotide-binding</keyword>
<keyword evidence="11" id="KW-1185">Reference proteome</keyword>
<comment type="catalytic activity">
    <reaction evidence="9">
        <text>a 3'-end 3'-phospho-ribonucleotide-RNA + a 5'-end dephospho-ribonucleoside-RNA + GTP = a ribonucleotidyl-ribonucleotide-RNA + GMP + diphosphate</text>
        <dbReference type="Rhea" id="RHEA:68076"/>
        <dbReference type="Rhea" id="RHEA-COMP:10463"/>
        <dbReference type="Rhea" id="RHEA-COMP:13936"/>
        <dbReference type="Rhea" id="RHEA-COMP:17355"/>
        <dbReference type="ChEBI" id="CHEBI:33019"/>
        <dbReference type="ChEBI" id="CHEBI:37565"/>
        <dbReference type="ChEBI" id="CHEBI:58115"/>
        <dbReference type="ChEBI" id="CHEBI:83062"/>
        <dbReference type="ChEBI" id="CHEBI:138284"/>
        <dbReference type="ChEBI" id="CHEBI:173118"/>
        <dbReference type="EC" id="6.5.1.8"/>
    </reaction>
</comment>
<evidence type="ECO:0000256" key="4">
    <source>
        <dbReference type="ARBA" id="ARBA00022723"/>
    </source>
</evidence>
<evidence type="ECO:0000256" key="9">
    <source>
        <dbReference type="ARBA" id="ARBA00047746"/>
    </source>
</evidence>
<keyword evidence="3 10" id="KW-0436">Ligase</keyword>